<evidence type="ECO:0000256" key="1">
    <source>
        <dbReference type="SAM" id="Phobius"/>
    </source>
</evidence>
<dbReference type="PROSITE" id="PS50053">
    <property type="entry name" value="UBIQUITIN_2"/>
    <property type="match status" value="1"/>
</dbReference>
<proteinExistence type="predicted"/>
<name>A0A1C6YD00_PLACE</name>
<dbReference type="AlphaFoldDB" id="A0A1C6YD00"/>
<sequence>MKIKKIKFIVLRPKEIPQNLEIDINCNDQIKNIKNKHFEEPIKNGLNVRFIYMGKILEDNRKLEDYINYYHKDLFSNNSNLINKDNKNASNKSKENSIPIIIHVKITEKSLMSKNDNFDNTQINGVLAKLMLLTFVSLLWVYRFNYVDAFPIFCLVVLIIFTIFITAALLYGYIILLFQIIFKIFIIIFYKIKEYTIRLYTYISEKTKRFLLMRGVTNNNPN</sequence>
<evidence type="ECO:0000313" key="4">
    <source>
        <dbReference type="Proteomes" id="UP000507536"/>
    </source>
</evidence>
<dbReference type="Gene3D" id="3.10.20.90">
    <property type="entry name" value="Phosphatidylinositol 3-kinase Catalytic Subunit, Chain A, domain 1"/>
    <property type="match status" value="1"/>
</dbReference>
<feature type="domain" description="Ubiquitin-like" evidence="2">
    <location>
        <begin position="6"/>
        <end position="66"/>
    </location>
</feature>
<keyword evidence="1" id="KW-0472">Membrane</keyword>
<accession>A0A1C6YD00</accession>
<evidence type="ECO:0000259" key="2">
    <source>
        <dbReference type="PROSITE" id="PS50053"/>
    </source>
</evidence>
<keyword evidence="1" id="KW-1133">Transmembrane helix</keyword>
<gene>
    <name evidence="3" type="ORF">PCHDS_000204900</name>
</gene>
<dbReference type="Pfam" id="PF00240">
    <property type="entry name" value="ubiquitin"/>
    <property type="match status" value="1"/>
</dbReference>
<evidence type="ECO:0000313" key="3">
    <source>
        <dbReference type="EMBL" id="SCM21103.1"/>
    </source>
</evidence>
<dbReference type="EMBL" id="LT608189">
    <property type="protein sequence ID" value="SCM21103.1"/>
    <property type="molecule type" value="Genomic_DNA"/>
</dbReference>
<feature type="transmembrane region" description="Helical" evidence="1">
    <location>
        <begin position="173"/>
        <end position="190"/>
    </location>
</feature>
<organism evidence="3 4">
    <name type="scientific">Plasmodium chabaudi adami</name>
    <dbReference type="NCBI Taxonomy" id="5826"/>
    <lineage>
        <taxon>Eukaryota</taxon>
        <taxon>Sar</taxon>
        <taxon>Alveolata</taxon>
        <taxon>Apicomplexa</taxon>
        <taxon>Aconoidasida</taxon>
        <taxon>Haemosporida</taxon>
        <taxon>Plasmodiidae</taxon>
        <taxon>Plasmodium</taxon>
        <taxon>Plasmodium (Vinckeia)</taxon>
    </lineage>
</organism>
<feature type="transmembrane region" description="Helical" evidence="1">
    <location>
        <begin position="123"/>
        <end position="142"/>
    </location>
</feature>
<keyword evidence="1" id="KW-0812">Transmembrane</keyword>
<protein>
    <recommendedName>
        <fullName evidence="2">Ubiquitin-like domain-containing protein</fullName>
    </recommendedName>
</protein>
<reference evidence="3 4" key="1">
    <citation type="submission" date="2016-08" db="EMBL/GenBank/DDBJ databases">
        <authorList>
            <consortium name="Pathogen Informatics"/>
        </authorList>
    </citation>
    <scope>NUCLEOTIDE SEQUENCE [LARGE SCALE GENOMIC DNA]</scope>
    <source>
        <strain evidence="3 4">DS</strain>
    </source>
</reference>
<dbReference type="InterPro" id="IPR000626">
    <property type="entry name" value="Ubiquitin-like_dom"/>
</dbReference>
<dbReference type="Proteomes" id="UP000507536">
    <property type="component" value="Chromosome 9"/>
</dbReference>
<dbReference type="InterPro" id="IPR029071">
    <property type="entry name" value="Ubiquitin-like_domsf"/>
</dbReference>
<feature type="transmembrane region" description="Helical" evidence="1">
    <location>
        <begin position="149"/>
        <end position="167"/>
    </location>
</feature>
<dbReference type="SUPFAM" id="SSF54236">
    <property type="entry name" value="Ubiquitin-like"/>
    <property type="match status" value="1"/>
</dbReference>